<name>A0ACC2VHZ9_9TREE</name>
<evidence type="ECO:0000313" key="1">
    <source>
        <dbReference type="EMBL" id="KAJ9098721.1"/>
    </source>
</evidence>
<sequence length="1328" mass="139655">MSKRPGKGGPAPPPPLPPGPVPDQATVNAAWAQYYAQQGMVAQAAQTPVTPVSAPAGSSAYSNYGYGPGANMPGQAPMGAANGMNMHMGAQAAGGPVYGRPQNQQIGMNMGMNMGHAGQGMPMGGGGVGMQGAGAGAMGMGMGMHGQTAYAQPQGQARYVAPAQQPQYAAPVQPQYAGMYAPQQPVPGQQQPGAYGMQAMPTYAQPQQPMNVGPTAGPTRPYRPPPPQAQGQQPYGAPGPYSSIQPAGPMTPMGPAQPGANFQGNMGGRRPGGPGPSSGGPGGFANGTNGNFPPAKRPRMEGPPANRMGAPGPMSGPSPSGPRSAPAGMAGSGRRGPTSDYGGSTDGGIRPPSINGPPRGSSSRGRGLSSANAITPRGVPGAGRGRGGSFASGPSDAGSIRGSPRSTRGTGHGAAAPSSSSYRGRGGKFPSSSTSSAPSGSGAPRAPRNGARGTAPGRGGHPSSRSGESSGNHRQYAGSSTGSKTAPQAPSGPGQKRRASTSGPNPARTGGKTHAAQDSESAAYQEERTRVAREEARKRTMTDFRIIGLEIKQLGWKWGSVRDLEAEEFEGDETDSGDSEEEETEGDATQDKPVAIDRKQESKQSEESVAKPAETPTSKMKVKLEAEDSGQTDKATHAKPAKTKQTVKAENTVHDDTKPEAIEDDARIIAKKRNTHGPANRMLEASTTTPASAPEKNRFRIYFASPVERGDGISLHEYLAGKTEYDVGVEEQEEVEGNVDDEEQDGGEDVEETAVPEDEDELLEDENQEAKAAEEEAAEQNEHSGDAVAEDGDEPAESVQEIDELQEENAAEVAEEDAGESQTQIVESTSGTQIEEEALADVSMMTAEGEDGKEELDRDAAQGSTLEETAVTHTAGAETGHDVTETTEVTAETPEEQARQSKSFGVVDPEVPKNTAEAEEGNLKVSAENVSAAYGARGKPSKAPSGPLAHSLTSHPFRRSPSLPPTSSDVPVPAPNRLSILYADGTRRIVLDAPIVQAVQIHRRRGLIKVRIGGTKQVVHEKQVEHLAKKTEEMNVAVTSGESSKGVIKGDDETAKHEALSVENDDTKADEAAKPKSPLKGILLEALNEEANVFGLASSSAAADVDGTSNFPPLDQLNSESTEVIELTAFIDTAHRLSEPKWVKSGQLEDWISAIKTRETAGDAEENWRWRRKLEVADPEAPATLASVLETWAMKSKIGSLKERRRFLNTHMKDSNEFLNILLQAIRGDISPLSRSQIQHSHSLLKKTARPASVHYESQTYLTLAVMALVGLLKDYAAQTGEKASKLDDKIAEIIKSLPNPIIYSNTDKVFQDWYNAMPTHHKRKQGK</sequence>
<gene>
    <name evidence="1" type="ORF">QFC21_004369</name>
</gene>
<evidence type="ECO:0000313" key="2">
    <source>
        <dbReference type="Proteomes" id="UP001227268"/>
    </source>
</evidence>
<keyword evidence="2" id="KW-1185">Reference proteome</keyword>
<organism evidence="1 2">
    <name type="scientific">Naganishia friedmannii</name>
    <dbReference type="NCBI Taxonomy" id="89922"/>
    <lineage>
        <taxon>Eukaryota</taxon>
        <taxon>Fungi</taxon>
        <taxon>Dikarya</taxon>
        <taxon>Basidiomycota</taxon>
        <taxon>Agaricomycotina</taxon>
        <taxon>Tremellomycetes</taxon>
        <taxon>Filobasidiales</taxon>
        <taxon>Filobasidiaceae</taxon>
        <taxon>Naganishia</taxon>
    </lineage>
</organism>
<accession>A0ACC2VHZ9</accession>
<proteinExistence type="predicted"/>
<protein>
    <submittedName>
        <fullName evidence="1">Uncharacterized protein</fullName>
    </submittedName>
</protein>
<reference evidence="1" key="1">
    <citation type="submission" date="2023-04" db="EMBL/GenBank/DDBJ databases">
        <title>Draft Genome sequencing of Naganishia species isolated from polar environments using Oxford Nanopore Technology.</title>
        <authorList>
            <person name="Leo P."/>
            <person name="Venkateswaran K."/>
        </authorList>
    </citation>
    <scope>NUCLEOTIDE SEQUENCE</scope>
    <source>
        <strain evidence="1">MNA-CCFEE 5423</strain>
    </source>
</reference>
<comment type="caution">
    <text evidence="1">The sequence shown here is derived from an EMBL/GenBank/DDBJ whole genome shotgun (WGS) entry which is preliminary data.</text>
</comment>
<dbReference type="EMBL" id="JASBWT010000014">
    <property type="protein sequence ID" value="KAJ9098721.1"/>
    <property type="molecule type" value="Genomic_DNA"/>
</dbReference>
<dbReference type="Proteomes" id="UP001227268">
    <property type="component" value="Unassembled WGS sequence"/>
</dbReference>